<gene>
    <name evidence="1" type="ORF">A3H38_03890</name>
</gene>
<protein>
    <recommendedName>
        <fullName evidence="3">Nucleoside phosphorylase domain-containing protein</fullName>
    </recommendedName>
</protein>
<organism evidence="1 2">
    <name type="scientific">candidate division WOR-1 bacterium RIFCSPLOWO2_02_FULL_46_20</name>
    <dbReference type="NCBI Taxonomy" id="1802567"/>
    <lineage>
        <taxon>Bacteria</taxon>
        <taxon>Bacillati</taxon>
        <taxon>Saganbacteria</taxon>
    </lineage>
</organism>
<name>A0A1F4RFY3_UNCSA</name>
<dbReference type="InterPro" id="IPR035994">
    <property type="entry name" value="Nucleoside_phosphorylase_sf"/>
</dbReference>
<evidence type="ECO:0000313" key="1">
    <source>
        <dbReference type="EMBL" id="OGC07026.1"/>
    </source>
</evidence>
<dbReference type="Proteomes" id="UP000176938">
    <property type="component" value="Unassembled WGS sequence"/>
</dbReference>
<dbReference type="Gene3D" id="3.40.50.1580">
    <property type="entry name" value="Nucleoside phosphorylase domain"/>
    <property type="match status" value="1"/>
</dbReference>
<accession>A0A1F4RFY3</accession>
<proteinExistence type="predicted"/>
<dbReference type="GO" id="GO:0003824">
    <property type="term" value="F:catalytic activity"/>
    <property type="evidence" value="ECO:0007669"/>
    <property type="project" value="InterPro"/>
</dbReference>
<dbReference type="GO" id="GO:0009116">
    <property type="term" value="P:nucleoside metabolic process"/>
    <property type="evidence" value="ECO:0007669"/>
    <property type="project" value="InterPro"/>
</dbReference>
<dbReference type="AlphaFoldDB" id="A0A1F4RFY3"/>
<dbReference type="EMBL" id="METP01000011">
    <property type="protein sequence ID" value="OGC07026.1"/>
    <property type="molecule type" value="Genomic_DNA"/>
</dbReference>
<dbReference type="SUPFAM" id="SSF53167">
    <property type="entry name" value="Purine and uridine phosphorylases"/>
    <property type="match status" value="1"/>
</dbReference>
<evidence type="ECO:0000313" key="2">
    <source>
        <dbReference type="Proteomes" id="UP000176938"/>
    </source>
</evidence>
<comment type="caution">
    <text evidence="1">The sequence shown here is derived from an EMBL/GenBank/DDBJ whole genome shotgun (WGS) entry which is preliminary data.</text>
</comment>
<evidence type="ECO:0008006" key="3">
    <source>
        <dbReference type="Google" id="ProtNLM"/>
    </source>
</evidence>
<sequence length="191" mass="21192">MEKGVSNLFGAFFVLKPKEIKASVVISPILYPKHFGSAEIHKSVLSYLVADFPGFTFVKTPMTQSAVFDLVLLLKKTKCREVVFIGALGGLLKGLKIGDVVTTNSAKPIQSVSSIHEETRKNLLAWKRRGVVGIDFETKAFFAAAKKAKLYARARYVVTDLPLNKPFYCEKSPEEKARIQIVLKQLCELNG</sequence>
<reference evidence="1 2" key="1">
    <citation type="journal article" date="2016" name="Nat. Commun.">
        <title>Thousands of microbial genomes shed light on interconnected biogeochemical processes in an aquifer system.</title>
        <authorList>
            <person name="Anantharaman K."/>
            <person name="Brown C.T."/>
            <person name="Hug L.A."/>
            <person name="Sharon I."/>
            <person name="Castelle C.J."/>
            <person name="Probst A.J."/>
            <person name="Thomas B.C."/>
            <person name="Singh A."/>
            <person name="Wilkins M.J."/>
            <person name="Karaoz U."/>
            <person name="Brodie E.L."/>
            <person name="Williams K.H."/>
            <person name="Hubbard S.S."/>
            <person name="Banfield J.F."/>
        </authorList>
    </citation>
    <scope>NUCLEOTIDE SEQUENCE [LARGE SCALE GENOMIC DNA]</scope>
</reference>